<gene>
    <name evidence="1" type="ORF">BM221_004544</name>
</gene>
<reference evidence="1 2" key="1">
    <citation type="journal article" date="2016" name="Appl. Microbiol. Biotechnol.">
        <title>Characterization of T-DNA insertion mutants with decreased virulence in the entomopathogenic fungus Beauveria bassiana JEF-007.</title>
        <authorList>
            <person name="Kim S."/>
            <person name="Lee S.J."/>
            <person name="Nai Y.S."/>
            <person name="Yu J.S."/>
            <person name="Lee M.R."/>
            <person name="Yang Y.T."/>
            <person name="Kim J.S."/>
        </authorList>
    </citation>
    <scope>NUCLEOTIDE SEQUENCE [LARGE SCALE GENOMIC DNA]</scope>
    <source>
        <strain evidence="1 2">JEF-007</strain>
    </source>
</reference>
<name>A0A2N6NRJ2_BEABA</name>
<dbReference type="AlphaFoldDB" id="A0A2N6NRJ2"/>
<proteinExistence type="predicted"/>
<accession>A0A2N6NRJ2</accession>
<dbReference type="EMBL" id="MRVG01000004">
    <property type="protein sequence ID" value="PMB69897.1"/>
    <property type="molecule type" value="Genomic_DNA"/>
</dbReference>
<organism evidence="1 2">
    <name type="scientific">Beauveria bassiana</name>
    <name type="common">White muscardine disease fungus</name>
    <name type="synonym">Tritirachium shiotae</name>
    <dbReference type="NCBI Taxonomy" id="176275"/>
    <lineage>
        <taxon>Eukaryota</taxon>
        <taxon>Fungi</taxon>
        <taxon>Dikarya</taxon>
        <taxon>Ascomycota</taxon>
        <taxon>Pezizomycotina</taxon>
        <taxon>Sordariomycetes</taxon>
        <taxon>Hypocreomycetidae</taxon>
        <taxon>Hypocreales</taxon>
        <taxon>Cordycipitaceae</taxon>
        <taxon>Beauveria</taxon>
    </lineage>
</organism>
<sequence>MAAEFGMPKSMAPCDAVNLISGGSDQWNKYQGVLDRLVVTRKDSHIHRTEYGFDERWGAWSTS</sequence>
<comment type="caution">
    <text evidence="1">The sequence shown here is derived from an EMBL/GenBank/DDBJ whole genome shotgun (WGS) entry which is preliminary data.</text>
</comment>
<dbReference type="Proteomes" id="UP000235728">
    <property type="component" value="Unassembled WGS sequence"/>
</dbReference>
<evidence type="ECO:0000313" key="2">
    <source>
        <dbReference type="Proteomes" id="UP000235728"/>
    </source>
</evidence>
<protein>
    <submittedName>
        <fullName evidence="1">Uncharacterized protein</fullName>
    </submittedName>
</protein>
<evidence type="ECO:0000313" key="1">
    <source>
        <dbReference type="EMBL" id="PMB69897.1"/>
    </source>
</evidence>